<evidence type="ECO:0000313" key="2">
    <source>
        <dbReference type="Proteomes" id="UP000006860"/>
    </source>
</evidence>
<sequence length="220" mass="25733">MKLIAVCRKKRKPYPGDICHQVRRFQFDGLARRGDYERHMAPPVAYWSEDRTPLTCSRHGRFVPDIFMPHISWVISEKVKAALPDSVPSDFLPVNFEKLVDFPLIGEEVEHWDPPAFVDFPPDLINNYPDVSAFHQKVGPYYEWLAPLPRTLTEEFQDINHIDILIDEMNHEEDIPISHKMIETYPAMTTGRFTLFAPAVFEIISPFLDWDYFVKTELEI</sequence>
<reference evidence="2" key="1">
    <citation type="submission" date="2011-02" db="EMBL/GenBank/DDBJ databases">
        <title>The complete genome of Planctomyces brasiliensis DSM 5305.</title>
        <authorList>
            <person name="Lucas S."/>
            <person name="Copeland A."/>
            <person name="Lapidus A."/>
            <person name="Bruce D."/>
            <person name="Goodwin L."/>
            <person name="Pitluck S."/>
            <person name="Kyrpides N."/>
            <person name="Mavromatis K."/>
            <person name="Pagani I."/>
            <person name="Ivanova N."/>
            <person name="Ovchinnikova G."/>
            <person name="Lu M."/>
            <person name="Detter J.C."/>
            <person name="Han C."/>
            <person name="Land M."/>
            <person name="Hauser L."/>
            <person name="Markowitz V."/>
            <person name="Cheng J.-F."/>
            <person name="Hugenholtz P."/>
            <person name="Woyke T."/>
            <person name="Wu D."/>
            <person name="Tindall B."/>
            <person name="Pomrenke H.G."/>
            <person name="Brambilla E."/>
            <person name="Klenk H.-P."/>
            <person name="Eisen J.A."/>
        </authorList>
    </citation>
    <scope>NUCLEOTIDE SEQUENCE [LARGE SCALE GENOMIC DNA]</scope>
    <source>
        <strain evidence="2">ATCC 49424 / DSM 5305 / JCM 21570 / NBRC 103401 / IFAM 1448</strain>
    </source>
</reference>
<dbReference type="Proteomes" id="UP000006860">
    <property type="component" value="Chromosome"/>
</dbReference>
<dbReference type="EMBL" id="CP002546">
    <property type="protein sequence ID" value="ADY57793.1"/>
    <property type="molecule type" value="Genomic_DNA"/>
</dbReference>
<keyword evidence="2" id="KW-1185">Reference proteome</keyword>
<name>F0SNF9_RUBBR</name>
<dbReference type="HOGENOM" id="CLU_1255178_0_0_0"/>
<proteinExistence type="predicted"/>
<evidence type="ECO:0000313" key="1">
    <source>
        <dbReference type="EMBL" id="ADY57793.1"/>
    </source>
</evidence>
<organism evidence="1 2">
    <name type="scientific">Rubinisphaera brasiliensis (strain ATCC 49424 / DSM 5305 / JCM 21570 / IAM 15109 / NBRC 103401 / IFAM 1448)</name>
    <name type="common">Planctomyces brasiliensis</name>
    <dbReference type="NCBI Taxonomy" id="756272"/>
    <lineage>
        <taxon>Bacteria</taxon>
        <taxon>Pseudomonadati</taxon>
        <taxon>Planctomycetota</taxon>
        <taxon>Planctomycetia</taxon>
        <taxon>Planctomycetales</taxon>
        <taxon>Planctomycetaceae</taxon>
        <taxon>Rubinisphaera</taxon>
    </lineage>
</organism>
<dbReference type="AlphaFoldDB" id="F0SNF9"/>
<accession>F0SNF9</accession>
<gene>
    <name evidence="1" type="ordered locus">Plabr_0163</name>
</gene>
<protein>
    <submittedName>
        <fullName evidence="1">Uncharacterized protein</fullName>
    </submittedName>
</protein>
<dbReference type="KEGG" id="pbs:Plabr_0163"/>